<dbReference type="GO" id="GO:0008236">
    <property type="term" value="F:serine-type peptidase activity"/>
    <property type="evidence" value="ECO:0007669"/>
    <property type="project" value="InterPro"/>
</dbReference>
<dbReference type="STRING" id="36646.A0A1V6V6R9"/>
<dbReference type="InterPro" id="IPR001375">
    <property type="entry name" value="Peptidase_S9_cat"/>
</dbReference>
<dbReference type="GO" id="GO:0006508">
    <property type="term" value="P:proteolysis"/>
    <property type="evidence" value="ECO:0007669"/>
    <property type="project" value="InterPro"/>
</dbReference>
<dbReference type="GO" id="GO:0017000">
    <property type="term" value="P:antibiotic biosynthetic process"/>
    <property type="evidence" value="ECO:0007669"/>
    <property type="project" value="UniProtKB-ARBA"/>
</dbReference>
<dbReference type="PANTHER" id="PTHR48081:SF3">
    <property type="entry name" value="ALPHA_BETA HYDROLASE FOLD-3 DOMAIN-CONTAINING PROTEIN"/>
    <property type="match status" value="1"/>
</dbReference>
<feature type="domain" description="Alpha/beta hydrolase fold-3" evidence="3">
    <location>
        <begin position="32"/>
        <end position="138"/>
    </location>
</feature>
<dbReference type="SUPFAM" id="SSF53474">
    <property type="entry name" value="alpha/beta-Hydrolases"/>
    <property type="match status" value="1"/>
</dbReference>
<dbReference type="AlphaFoldDB" id="A0A1V6V6R9"/>
<dbReference type="InterPro" id="IPR029058">
    <property type="entry name" value="AB_hydrolase_fold"/>
</dbReference>
<evidence type="ECO:0000256" key="1">
    <source>
        <dbReference type="ARBA" id="ARBA00022801"/>
    </source>
</evidence>
<dbReference type="Pfam" id="PF07859">
    <property type="entry name" value="Abhydrolase_3"/>
    <property type="match status" value="1"/>
</dbReference>
<dbReference type="GO" id="GO:0072330">
    <property type="term" value="P:monocarboxylic acid biosynthetic process"/>
    <property type="evidence" value="ECO:0007669"/>
    <property type="project" value="UniProtKB-ARBA"/>
</dbReference>
<evidence type="ECO:0000313" key="4">
    <source>
        <dbReference type="EMBL" id="OQE46370.1"/>
    </source>
</evidence>
<dbReference type="Gene3D" id="3.40.50.1820">
    <property type="entry name" value="alpha/beta hydrolase"/>
    <property type="match status" value="1"/>
</dbReference>
<sequence length="317" mass="34545">MSVTHIFKVVDGLSLEIDVVSPPTKDENSPVVLHFHGGFLFLGEKTSFTPHWLINACQKRGWTYATASYRLLPETPGLEILQDAIDAVNWVYENISKRVIIAGSSAGGYLALAATAHPATPRPLALLSVYGMMDSSSERYIHPGQPLVAPVEDEAQALKEVEDAMRADAIDGYAFPTDPPADGRFRWIMVLHQMAQFPDVLTRKPGLAARIAAEGLGAVSVEDRVLFPVRFGLREGFPPTILVHGDADEVVGFEQSVAVAEALEELGVDVSFERAEGQGHGFEVKEVIDLYGGDTLGEKAVTDPLRRVIAHLERHVQ</sequence>
<dbReference type="InterPro" id="IPR013094">
    <property type="entry name" value="AB_hydrolase_3"/>
</dbReference>
<evidence type="ECO:0000259" key="3">
    <source>
        <dbReference type="Pfam" id="PF07859"/>
    </source>
</evidence>
<evidence type="ECO:0000313" key="5">
    <source>
        <dbReference type="Proteomes" id="UP000191500"/>
    </source>
</evidence>
<dbReference type="EMBL" id="MDDG01000001">
    <property type="protein sequence ID" value="OQE46370.1"/>
    <property type="molecule type" value="Genomic_DNA"/>
</dbReference>
<comment type="caution">
    <text evidence="4">The sequence shown here is derived from an EMBL/GenBank/DDBJ whole genome shotgun (WGS) entry which is preliminary data.</text>
</comment>
<keyword evidence="1" id="KW-0378">Hydrolase</keyword>
<gene>
    <name evidence="4" type="ORF">PENCOP_c001G06425</name>
</gene>
<proteinExistence type="predicted"/>
<name>A0A1V6V6R9_9EURO</name>
<dbReference type="Proteomes" id="UP000191500">
    <property type="component" value="Unassembled WGS sequence"/>
</dbReference>
<keyword evidence="5" id="KW-1185">Reference proteome</keyword>
<feature type="domain" description="Peptidase S9 prolyl oligopeptidase catalytic" evidence="2">
    <location>
        <begin position="238"/>
        <end position="284"/>
    </location>
</feature>
<dbReference type="InterPro" id="IPR050300">
    <property type="entry name" value="GDXG_lipolytic_enzyme"/>
</dbReference>
<accession>A0A1V6V6R9</accession>
<protein>
    <submittedName>
        <fullName evidence="4">Uncharacterized protein</fullName>
    </submittedName>
</protein>
<dbReference type="PANTHER" id="PTHR48081">
    <property type="entry name" value="AB HYDROLASE SUPERFAMILY PROTEIN C4A8.06C"/>
    <property type="match status" value="1"/>
</dbReference>
<organism evidence="4 5">
    <name type="scientific">Penicillium coprophilum</name>
    <dbReference type="NCBI Taxonomy" id="36646"/>
    <lineage>
        <taxon>Eukaryota</taxon>
        <taxon>Fungi</taxon>
        <taxon>Dikarya</taxon>
        <taxon>Ascomycota</taxon>
        <taxon>Pezizomycotina</taxon>
        <taxon>Eurotiomycetes</taxon>
        <taxon>Eurotiomycetidae</taxon>
        <taxon>Eurotiales</taxon>
        <taxon>Aspergillaceae</taxon>
        <taxon>Penicillium</taxon>
    </lineage>
</organism>
<dbReference type="Pfam" id="PF00326">
    <property type="entry name" value="Peptidase_S9"/>
    <property type="match status" value="1"/>
</dbReference>
<evidence type="ECO:0000259" key="2">
    <source>
        <dbReference type="Pfam" id="PF00326"/>
    </source>
</evidence>
<reference evidence="5" key="1">
    <citation type="journal article" date="2017" name="Nat. Microbiol.">
        <title>Global analysis of biosynthetic gene clusters reveals vast potential of secondary metabolite production in Penicillium species.</title>
        <authorList>
            <person name="Nielsen J.C."/>
            <person name="Grijseels S."/>
            <person name="Prigent S."/>
            <person name="Ji B."/>
            <person name="Dainat J."/>
            <person name="Nielsen K.F."/>
            <person name="Frisvad J.C."/>
            <person name="Workman M."/>
            <person name="Nielsen J."/>
        </authorList>
    </citation>
    <scope>NUCLEOTIDE SEQUENCE [LARGE SCALE GENOMIC DNA]</scope>
    <source>
        <strain evidence="5">IBT 31321</strain>
    </source>
</reference>